<protein>
    <submittedName>
        <fullName evidence="3">Uncharacterized protein</fullName>
    </submittedName>
</protein>
<dbReference type="WBParaSite" id="PSAMB.scaffold196size66982.g3195.t1">
    <property type="protein sequence ID" value="PSAMB.scaffold196size66982.g3195.t1"/>
    <property type="gene ID" value="PSAMB.scaffold196size66982.g3195"/>
</dbReference>
<feature type="compositionally biased region" description="Polar residues" evidence="1">
    <location>
        <begin position="108"/>
        <end position="124"/>
    </location>
</feature>
<organism evidence="2 3">
    <name type="scientific">Plectus sambesii</name>
    <dbReference type="NCBI Taxonomy" id="2011161"/>
    <lineage>
        <taxon>Eukaryota</taxon>
        <taxon>Metazoa</taxon>
        <taxon>Ecdysozoa</taxon>
        <taxon>Nematoda</taxon>
        <taxon>Chromadorea</taxon>
        <taxon>Plectida</taxon>
        <taxon>Plectina</taxon>
        <taxon>Plectoidea</taxon>
        <taxon>Plectidae</taxon>
        <taxon>Plectus</taxon>
    </lineage>
</organism>
<dbReference type="Proteomes" id="UP000887566">
    <property type="component" value="Unplaced"/>
</dbReference>
<accession>A0A914VG91</accession>
<sequence length="124" mass="13841">MRESIEASSRLRRIGPSDRTTAEDGSPISKELRRDRVAAVLRLGDVCMTDRRSTPRTLSPARSHTRRSVRNAPLSLPKPNTNLDDCFFSTTLIDQSKRPTFATFPHAPSNNGSSLSKQRLLTHP</sequence>
<feature type="region of interest" description="Disordered" evidence="1">
    <location>
        <begin position="99"/>
        <end position="124"/>
    </location>
</feature>
<reference evidence="3" key="1">
    <citation type="submission" date="2022-11" db="UniProtKB">
        <authorList>
            <consortium name="WormBaseParasite"/>
        </authorList>
    </citation>
    <scope>IDENTIFICATION</scope>
</reference>
<evidence type="ECO:0000256" key="1">
    <source>
        <dbReference type="SAM" id="MobiDB-lite"/>
    </source>
</evidence>
<evidence type="ECO:0000313" key="2">
    <source>
        <dbReference type="Proteomes" id="UP000887566"/>
    </source>
</evidence>
<feature type="region of interest" description="Disordered" evidence="1">
    <location>
        <begin position="1"/>
        <end position="31"/>
    </location>
</feature>
<keyword evidence="2" id="KW-1185">Reference proteome</keyword>
<proteinExistence type="predicted"/>
<dbReference type="AlphaFoldDB" id="A0A914VG91"/>
<name>A0A914VG91_9BILA</name>
<feature type="region of interest" description="Disordered" evidence="1">
    <location>
        <begin position="50"/>
        <end position="77"/>
    </location>
</feature>
<evidence type="ECO:0000313" key="3">
    <source>
        <dbReference type="WBParaSite" id="PSAMB.scaffold196size66982.g3195.t1"/>
    </source>
</evidence>